<dbReference type="Pfam" id="PF03104">
    <property type="entry name" value="DNA_pol_B_exo1"/>
    <property type="match status" value="1"/>
</dbReference>
<evidence type="ECO:0000256" key="10">
    <source>
        <dbReference type="ARBA" id="ARBA00022771"/>
    </source>
</evidence>
<keyword evidence="9" id="KW-0227">DNA damage</keyword>
<dbReference type="Gene3D" id="1.10.132.60">
    <property type="entry name" value="DNA polymerase family B, C-terminal domain"/>
    <property type="match status" value="1"/>
</dbReference>
<dbReference type="STRING" id="4846.A0A367JCC6"/>
<dbReference type="PANTHER" id="PTHR45812">
    <property type="entry name" value="DNA POLYMERASE ZETA CATALYTIC SUBUNIT"/>
    <property type="match status" value="1"/>
</dbReference>
<feature type="domain" description="C4-type zinc-finger of DNA polymerase delta" evidence="23">
    <location>
        <begin position="667"/>
        <end position="746"/>
    </location>
</feature>
<keyword evidence="12 20" id="KW-0239">DNA-directed DNA polymerase</keyword>
<evidence type="ECO:0000256" key="19">
    <source>
        <dbReference type="ARBA" id="ARBA00066055"/>
    </source>
</evidence>
<evidence type="ECO:0000256" key="20">
    <source>
        <dbReference type="RuleBase" id="RU000442"/>
    </source>
</evidence>
<dbReference type="GO" id="GO:0008270">
    <property type="term" value="F:zinc ion binding"/>
    <property type="evidence" value="ECO:0007669"/>
    <property type="project" value="UniProtKB-KW"/>
</dbReference>
<comment type="similarity">
    <text evidence="3 20">Belongs to the DNA polymerase type-B family.</text>
</comment>
<proteinExistence type="inferred from homology"/>
<dbReference type="CDD" id="cd05778">
    <property type="entry name" value="DNA_polB_zeta_exo"/>
    <property type="match status" value="1"/>
</dbReference>
<evidence type="ECO:0000256" key="1">
    <source>
        <dbReference type="ARBA" id="ARBA00001966"/>
    </source>
</evidence>
<evidence type="ECO:0000256" key="16">
    <source>
        <dbReference type="ARBA" id="ARBA00023204"/>
    </source>
</evidence>
<evidence type="ECO:0000256" key="3">
    <source>
        <dbReference type="ARBA" id="ARBA00005755"/>
    </source>
</evidence>
<evidence type="ECO:0000313" key="24">
    <source>
        <dbReference type="EMBL" id="RCH87381.1"/>
    </source>
</evidence>
<name>A0A367JCC6_RHIST</name>
<evidence type="ECO:0000256" key="8">
    <source>
        <dbReference type="ARBA" id="ARBA00022723"/>
    </source>
</evidence>
<evidence type="ECO:0000256" key="6">
    <source>
        <dbReference type="ARBA" id="ARBA00022695"/>
    </source>
</evidence>
<dbReference type="SUPFAM" id="SSF56672">
    <property type="entry name" value="DNA/RNA polymerases"/>
    <property type="match status" value="1"/>
</dbReference>
<evidence type="ECO:0000256" key="9">
    <source>
        <dbReference type="ARBA" id="ARBA00022763"/>
    </source>
</evidence>
<dbReference type="FunFam" id="1.10.287.690:FF:000002">
    <property type="entry name" value="DNA polymerase zeta"/>
    <property type="match status" value="1"/>
</dbReference>
<dbReference type="Gene3D" id="3.90.1600.10">
    <property type="entry name" value="Palm domain of DNA polymerase"/>
    <property type="match status" value="1"/>
</dbReference>
<evidence type="ECO:0000256" key="12">
    <source>
        <dbReference type="ARBA" id="ARBA00022932"/>
    </source>
</evidence>
<comment type="caution">
    <text evidence="24">The sequence shown here is derived from an EMBL/GenBank/DDBJ whole genome shotgun (WGS) entry which is preliminary data.</text>
</comment>
<dbReference type="Pfam" id="PF00136">
    <property type="entry name" value="DNA_pol_B"/>
    <property type="match status" value="1"/>
</dbReference>
<dbReference type="GO" id="GO:0051539">
    <property type="term" value="F:4 iron, 4 sulfur cluster binding"/>
    <property type="evidence" value="ECO:0007669"/>
    <property type="project" value="UniProtKB-KW"/>
</dbReference>
<dbReference type="GO" id="GO:0003677">
    <property type="term" value="F:DNA binding"/>
    <property type="evidence" value="ECO:0007669"/>
    <property type="project" value="UniProtKB-KW"/>
</dbReference>
<evidence type="ECO:0000256" key="14">
    <source>
        <dbReference type="ARBA" id="ARBA00023014"/>
    </source>
</evidence>
<evidence type="ECO:0000256" key="2">
    <source>
        <dbReference type="ARBA" id="ARBA00004123"/>
    </source>
</evidence>
<evidence type="ECO:0000256" key="15">
    <source>
        <dbReference type="ARBA" id="ARBA00023125"/>
    </source>
</evidence>
<evidence type="ECO:0000256" key="7">
    <source>
        <dbReference type="ARBA" id="ARBA00022705"/>
    </source>
</evidence>
<comment type="subcellular location">
    <subcellularLocation>
        <location evidence="2 20">Nucleus</location>
    </subcellularLocation>
</comment>
<dbReference type="GO" id="GO:0016035">
    <property type="term" value="C:zeta DNA polymerase complex"/>
    <property type="evidence" value="ECO:0007669"/>
    <property type="project" value="InterPro"/>
</dbReference>
<dbReference type="Pfam" id="PF14260">
    <property type="entry name" value="zf-C4pol"/>
    <property type="match status" value="1"/>
</dbReference>
<keyword evidence="16" id="KW-0234">DNA repair</keyword>
<keyword evidence="4 20" id="KW-0004">4Fe-4S</keyword>
<dbReference type="GO" id="GO:0000166">
    <property type="term" value="F:nucleotide binding"/>
    <property type="evidence" value="ECO:0007669"/>
    <property type="project" value="InterPro"/>
</dbReference>
<dbReference type="InterPro" id="IPR023211">
    <property type="entry name" value="DNA_pol_palm_dom_sf"/>
</dbReference>
<keyword evidence="25" id="KW-1185">Reference proteome</keyword>
<dbReference type="InterPro" id="IPR012337">
    <property type="entry name" value="RNaseH-like_sf"/>
</dbReference>
<evidence type="ECO:0000256" key="11">
    <source>
        <dbReference type="ARBA" id="ARBA00022833"/>
    </source>
</evidence>
<feature type="non-terminal residue" evidence="24">
    <location>
        <position position="1"/>
    </location>
</feature>
<dbReference type="PRINTS" id="PR00106">
    <property type="entry name" value="DNAPOLB"/>
</dbReference>
<dbReference type="GO" id="GO:0000724">
    <property type="term" value="P:double-strand break repair via homologous recombination"/>
    <property type="evidence" value="ECO:0007669"/>
    <property type="project" value="TreeGrafter"/>
</dbReference>
<evidence type="ECO:0000256" key="18">
    <source>
        <dbReference type="ARBA" id="ARBA00049244"/>
    </source>
</evidence>
<feature type="domain" description="DNA-directed DNA polymerase family B exonuclease" evidence="22">
    <location>
        <begin position="5"/>
        <end position="107"/>
    </location>
</feature>
<reference evidence="24 25" key="1">
    <citation type="journal article" date="2018" name="G3 (Bethesda)">
        <title>Phylogenetic and Phylogenomic Definition of Rhizopus Species.</title>
        <authorList>
            <person name="Gryganskyi A.P."/>
            <person name="Golan J."/>
            <person name="Dolatabadi S."/>
            <person name="Mondo S."/>
            <person name="Robb S."/>
            <person name="Idnurm A."/>
            <person name="Muszewska A."/>
            <person name="Steczkiewicz K."/>
            <person name="Masonjones S."/>
            <person name="Liao H.L."/>
            <person name="Gajdeczka M.T."/>
            <person name="Anike F."/>
            <person name="Vuek A."/>
            <person name="Anishchenko I.M."/>
            <person name="Voigt K."/>
            <person name="de Hoog G.S."/>
            <person name="Smith M.E."/>
            <person name="Heitman J."/>
            <person name="Vilgalys R."/>
            <person name="Stajich J.E."/>
        </authorList>
    </citation>
    <scope>NUCLEOTIDE SEQUENCE [LARGE SCALE GENOMIC DNA]</scope>
    <source>
        <strain evidence="24 25">LSU 92-RS-03</strain>
    </source>
</reference>
<evidence type="ECO:0000256" key="13">
    <source>
        <dbReference type="ARBA" id="ARBA00023004"/>
    </source>
</evidence>
<dbReference type="InterPro" id="IPR036397">
    <property type="entry name" value="RNaseH_sf"/>
</dbReference>
<keyword evidence="17 20" id="KW-0539">Nucleus</keyword>
<feature type="domain" description="DNA-directed DNA polymerase family B multifunctional" evidence="21">
    <location>
        <begin position="173"/>
        <end position="620"/>
    </location>
</feature>
<dbReference type="GO" id="GO:0006260">
    <property type="term" value="P:DNA replication"/>
    <property type="evidence" value="ECO:0007669"/>
    <property type="project" value="UniProtKB-KW"/>
</dbReference>
<dbReference type="InterPro" id="IPR006134">
    <property type="entry name" value="DNA-dir_DNA_pol_B_multi_dom"/>
</dbReference>
<evidence type="ECO:0000313" key="25">
    <source>
        <dbReference type="Proteomes" id="UP000253551"/>
    </source>
</evidence>
<keyword evidence="7 20" id="KW-0235">DNA replication</keyword>
<dbReference type="InterPro" id="IPR025687">
    <property type="entry name" value="Znf-C4pol"/>
</dbReference>
<dbReference type="SUPFAM" id="SSF53098">
    <property type="entry name" value="Ribonuclease H-like"/>
    <property type="match status" value="1"/>
</dbReference>
<dbReference type="GO" id="GO:0042276">
    <property type="term" value="P:error-prone translesion synthesis"/>
    <property type="evidence" value="ECO:0007669"/>
    <property type="project" value="TreeGrafter"/>
</dbReference>
<sequence>LAVDYTETEEQLFSILIGKVRYYDPDMLVGYETQNSSWGYLVERGAQLGYHLLDELSRVIMTTETIKKDQWGYKKASSYRILGRHMLNVWRLMRHELTLTSYTLENVAYHLLHHRIPHYAYSILTNWYTEGPPVLKYRLFEYYMKRVQLNLEILDASQVISRMCESARVYGIDFYAVMTRGSQYNVESIMFRIAKPENFMLISPSRKQVASQRSLEILPLVMEPISQFYSSPMVVLDFQSLYPSIMIAYNYCYSTCLGRIRQPQSDSRFGVLESFELEEGLLDALKEHINVSPNGVMFVKPAIRKSLLAKMLHELLDTRAMVKRAMKDYKDDSGLLRMLDAKQLSLKLLANVTYGYTSASYSGRMPSVEIADSIVSTGRETLEKAIRLVNETEKWGARVIYGDTDSMFVYFPGKTKEEAFKLGREIADTVTKLNPAPVKLKFEKVYHPAVLLAKKRYVGFKYENETDTEPVFEAKGIETVRRDGIAATQKILESSLKILFRTQDMSELKEFLYRQWTKILSNRVPLQDFIIAKEVRMGTYSSRGGPNGAVIAQEQMNVDTRAEPQYGERVPYVVVYRGPNARLKDKVLPPEQVLADNSLRLDAEYYIRKQIIPPLARVFNLMGVDILSWYESMPRSVKVAALNLARTTENKSRGITRIDQYYASSHCIVCRQKADQSICEQCQKDPVTVMYNLYARQHATQDKYRKLLQTCENCTKIPTPVVISASLESFADVPCSSLDCPIFYQRHKAKEDVKMTLHYDTLMDNFSS</sequence>
<keyword evidence="15 20" id="KW-0238">DNA-binding</keyword>
<dbReference type="EC" id="2.7.7.7" evidence="20"/>
<evidence type="ECO:0000259" key="22">
    <source>
        <dbReference type="Pfam" id="PF03104"/>
    </source>
</evidence>
<dbReference type="InterPro" id="IPR017964">
    <property type="entry name" value="DNA-dir_DNA_pol_B_CS"/>
</dbReference>
<dbReference type="PANTHER" id="PTHR45812:SF1">
    <property type="entry name" value="DNA POLYMERASE ZETA CATALYTIC SUBUNIT"/>
    <property type="match status" value="1"/>
</dbReference>
<dbReference type="FunFam" id="1.10.132.60:FF:000007">
    <property type="entry name" value="DNA polymerase"/>
    <property type="match status" value="1"/>
</dbReference>
<organism evidence="24 25">
    <name type="scientific">Rhizopus stolonifer</name>
    <name type="common">Rhizopus nigricans</name>
    <dbReference type="NCBI Taxonomy" id="4846"/>
    <lineage>
        <taxon>Eukaryota</taxon>
        <taxon>Fungi</taxon>
        <taxon>Fungi incertae sedis</taxon>
        <taxon>Mucoromycota</taxon>
        <taxon>Mucoromycotina</taxon>
        <taxon>Mucoromycetes</taxon>
        <taxon>Mucorales</taxon>
        <taxon>Mucorineae</taxon>
        <taxon>Rhizopodaceae</taxon>
        <taxon>Rhizopus</taxon>
    </lineage>
</organism>
<evidence type="ECO:0000256" key="4">
    <source>
        <dbReference type="ARBA" id="ARBA00022485"/>
    </source>
</evidence>
<dbReference type="InterPro" id="IPR006172">
    <property type="entry name" value="DNA-dir_DNA_pol_B"/>
</dbReference>
<evidence type="ECO:0000259" key="23">
    <source>
        <dbReference type="Pfam" id="PF14260"/>
    </source>
</evidence>
<dbReference type="CDD" id="cd05534">
    <property type="entry name" value="POLBc_zeta"/>
    <property type="match status" value="1"/>
</dbReference>
<keyword evidence="11 20" id="KW-0862">Zinc</keyword>
<evidence type="ECO:0000259" key="21">
    <source>
        <dbReference type="Pfam" id="PF00136"/>
    </source>
</evidence>
<dbReference type="InterPro" id="IPR042087">
    <property type="entry name" value="DNA_pol_B_thumb"/>
</dbReference>
<keyword evidence="5 20" id="KW-0808">Transferase</keyword>
<dbReference type="OrthoDB" id="2414538at2759"/>
<dbReference type="Gene3D" id="3.30.420.10">
    <property type="entry name" value="Ribonuclease H-like superfamily/Ribonuclease H"/>
    <property type="match status" value="1"/>
</dbReference>
<dbReference type="SMART" id="SM00486">
    <property type="entry name" value="POLBc"/>
    <property type="match status" value="1"/>
</dbReference>
<dbReference type="EMBL" id="PJQM01003730">
    <property type="protein sequence ID" value="RCH87381.1"/>
    <property type="molecule type" value="Genomic_DNA"/>
</dbReference>
<evidence type="ECO:0000256" key="5">
    <source>
        <dbReference type="ARBA" id="ARBA00022679"/>
    </source>
</evidence>
<keyword evidence="10 20" id="KW-0863">Zinc-finger</keyword>
<dbReference type="InterPro" id="IPR043502">
    <property type="entry name" value="DNA/RNA_pol_sf"/>
</dbReference>
<dbReference type="AlphaFoldDB" id="A0A367JCC6"/>
<evidence type="ECO:0000256" key="17">
    <source>
        <dbReference type="ARBA" id="ARBA00023242"/>
    </source>
</evidence>
<dbReference type="Proteomes" id="UP000253551">
    <property type="component" value="Unassembled WGS sequence"/>
</dbReference>
<dbReference type="GO" id="GO:0003887">
    <property type="term" value="F:DNA-directed DNA polymerase activity"/>
    <property type="evidence" value="ECO:0007669"/>
    <property type="project" value="UniProtKB-KW"/>
</dbReference>
<accession>A0A367JCC6</accession>
<gene>
    <name evidence="24" type="primary">REV3_3</name>
    <name evidence="24" type="ORF">CU098_004046</name>
</gene>
<comment type="subunit">
    <text evidence="19">Forms DNA polymerase zeta with REV7.</text>
</comment>
<dbReference type="InterPro" id="IPR006133">
    <property type="entry name" value="DNA-dir_DNA_pol_B_exonuc"/>
</dbReference>
<keyword evidence="13 20" id="KW-0408">Iron</keyword>
<keyword evidence="14 20" id="KW-0411">Iron-sulfur</keyword>
<protein>
    <recommendedName>
        <fullName evidence="20">DNA polymerase</fullName>
        <ecNumber evidence="20">2.7.7.7</ecNumber>
    </recommendedName>
</protein>
<comment type="cofactor">
    <cofactor evidence="1 20">
        <name>[4Fe-4S] cluster</name>
        <dbReference type="ChEBI" id="CHEBI:49883"/>
    </cofactor>
</comment>
<keyword evidence="6 20" id="KW-0548">Nucleotidyltransferase</keyword>
<dbReference type="GO" id="GO:0005634">
    <property type="term" value="C:nucleus"/>
    <property type="evidence" value="ECO:0007669"/>
    <property type="project" value="UniProtKB-SubCell"/>
</dbReference>
<dbReference type="PROSITE" id="PS00116">
    <property type="entry name" value="DNA_POLYMERASE_B"/>
    <property type="match status" value="1"/>
</dbReference>
<dbReference type="Gene3D" id="1.10.287.690">
    <property type="entry name" value="Helix hairpin bin"/>
    <property type="match status" value="1"/>
</dbReference>
<comment type="catalytic activity">
    <reaction evidence="18 20">
        <text>DNA(n) + a 2'-deoxyribonucleoside 5'-triphosphate = DNA(n+1) + diphosphate</text>
        <dbReference type="Rhea" id="RHEA:22508"/>
        <dbReference type="Rhea" id="RHEA-COMP:17339"/>
        <dbReference type="Rhea" id="RHEA-COMP:17340"/>
        <dbReference type="ChEBI" id="CHEBI:33019"/>
        <dbReference type="ChEBI" id="CHEBI:61560"/>
        <dbReference type="ChEBI" id="CHEBI:173112"/>
        <dbReference type="EC" id="2.7.7.7"/>
    </reaction>
</comment>
<dbReference type="InterPro" id="IPR030559">
    <property type="entry name" value="PolZ_Rev3"/>
</dbReference>
<keyword evidence="8 20" id="KW-0479">Metal-binding</keyword>